<dbReference type="GO" id="GO:0051213">
    <property type="term" value="F:dioxygenase activity"/>
    <property type="evidence" value="ECO:0007669"/>
    <property type="project" value="UniProtKB-ARBA"/>
</dbReference>
<reference evidence="7" key="1">
    <citation type="journal article" date="2023" name="Nat. Commun.">
        <title>Diploid and tetraploid genomes of Acorus and the evolution of monocots.</title>
        <authorList>
            <person name="Ma L."/>
            <person name="Liu K.W."/>
            <person name="Li Z."/>
            <person name="Hsiao Y.Y."/>
            <person name="Qi Y."/>
            <person name="Fu T."/>
            <person name="Tang G.D."/>
            <person name="Zhang D."/>
            <person name="Sun W.H."/>
            <person name="Liu D.K."/>
            <person name="Li Y."/>
            <person name="Chen G.Z."/>
            <person name="Liu X.D."/>
            <person name="Liao X.Y."/>
            <person name="Jiang Y.T."/>
            <person name="Yu X."/>
            <person name="Hao Y."/>
            <person name="Huang J."/>
            <person name="Zhao X.W."/>
            <person name="Ke S."/>
            <person name="Chen Y.Y."/>
            <person name="Wu W.L."/>
            <person name="Hsu J.L."/>
            <person name="Lin Y.F."/>
            <person name="Huang M.D."/>
            <person name="Li C.Y."/>
            <person name="Huang L."/>
            <person name="Wang Z.W."/>
            <person name="Zhao X."/>
            <person name="Zhong W.Y."/>
            <person name="Peng D.H."/>
            <person name="Ahmad S."/>
            <person name="Lan S."/>
            <person name="Zhang J.S."/>
            <person name="Tsai W.C."/>
            <person name="Van de Peer Y."/>
            <person name="Liu Z.J."/>
        </authorList>
    </citation>
    <scope>NUCLEOTIDE SEQUENCE</scope>
    <source>
        <strain evidence="7">CP</strain>
    </source>
</reference>
<name>A0AAV9C7K0_ACOCL</name>
<dbReference type="Gene3D" id="2.60.120.330">
    <property type="entry name" value="B-lactam Antibiotic, Isopenicillin N Synthase, Chain"/>
    <property type="match status" value="1"/>
</dbReference>
<sequence>MAETYDRAKELKAFDDTKAGVKGLLESGVTKVPNIFIVPKPKHQELPNSTTTTTSPRLEIPTIDVHDAEPGGARRVLVIEAVRRAAETGGFFQVRSHGVPVELLERMLEGVRRFNEQPKEVRMEYYTRDYTRKVYYNSNFDLYQSRVANWRDTLVCTMAPQPPEPADLPEACREILMDYSEHMKRLGDFVFGLLSEALGLAPSHLKDVDCTKGRVILSHYYPACPEPDLTIGTSNHSDADFLTILLQDDIGGLQVRYQNQWIDVPPTPGAFVVNIGDMLQMISNDRFKSSEHRVLANAIGPQVSVACFYTTYLHPSSRLHGPIKELLSAENPPIYRETTVRDYMLHYMSRGLDGKSALDHFRVYDT</sequence>
<comment type="caution">
    <text evidence="7">The sequence shown here is derived from an EMBL/GenBank/DDBJ whole genome shotgun (WGS) entry which is preliminary data.</text>
</comment>
<evidence type="ECO:0000256" key="3">
    <source>
        <dbReference type="ARBA" id="ARBA00023002"/>
    </source>
</evidence>
<evidence type="ECO:0000256" key="1">
    <source>
        <dbReference type="ARBA" id="ARBA00008056"/>
    </source>
</evidence>
<dbReference type="EMBL" id="JAUJYO010000021">
    <property type="protein sequence ID" value="KAK1284254.1"/>
    <property type="molecule type" value="Genomic_DNA"/>
</dbReference>
<dbReference type="PROSITE" id="PS51471">
    <property type="entry name" value="FE2OG_OXY"/>
    <property type="match status" value="1"/>
</dbReference>
<evidence type="ECO:0000256" key="4">
    <source>
        <dbReference type="ARBA" id="ARBA00023004"/>
    </source>
</evidence>
<comment type="similarity">
    <text evidence="1 5">Belongs to the iron/ascorbate-dependent oxidoreductase family.</text>
</comment>
<dbReference type="Pfam" id="PF03171">
    <property type="entry name" value="2OG-FeII_Oxy"/>
    <property type="match status" value="1"/>
</dbReference>
<dbReference type="PANTHER" id="PTHR10209:SF776">
    <property type="entry name" value="2OG-FE(II) OXYGENASE FAMILY OXIDOREDUCTASE"/>
    <property type="match status" value="1"/>
</dbReference>
<evidence type="ECO:0000256" key="2">
    <source>
        <dbReference type="ARBA" id="ARBA00022723"/>
    </source>
</evidence>
<dbReference type="SUPFAM" id="SSF51197">
    <property type="entry name" value="Clavaminate synthase-like"/>
    <property type="match status" value="1"/>
</dbReference>
<accession>A0AAV9C7K0</accession>
<dbReference type="Proteomes" id="UP001180020">
    <property type="component" value="Unassembled WGS sequence"/>
</dbReference>
<keyword evidence="4 5" id="KW-0408">Iron</keyword>
<feature type="domain" description="Fe2OG dioxygenase" evidence="6">
    <location>
        <begin position="212"/>
        <end position="315"/>
    </location>
</feature>
<dbReference type="PANTHER" id="PTHR10209">
    <property type="entry name" value="OXIDOREDUCTASE, 2OG-FE II OXYGENASE FAMILY PROTEIN"/>
    <property type="match status" value="1"/>
</dbReference>
<evidence type="ECO:0000313" key="7">
    <source>
        <dbReference type="EMBL" id="KAK1284254.1"/>
    </source>
</evidence>
<reference evidence="7" key="2">
    <citation type="submission" date="2023-06" db="EMBL/GenBank/DDBJ databases">
        <authorList>
            <person name="Ma L."/>
            <person name="Liu K.-W."/>
            <person name="Li Z."/>
            <person name="Hsiao Y.-Y."/>
            <person name="Qi Y."/>
            <person name="Fu T."/>
            <person name="Tang G."/>
            <person name="Zhang D."/>
            <person name="Sun W.-H."/>
            <person name="Liu D.-K."/>
            <person name="Li Y."/>
            <person name="Chen G.-Z."/>
            <person name="Liu X.-D."/>
            <person name="Liao X.-Y."/>
            <person name="Jiang Y.-T."/>
            <person name="Yu X."/>
            <person name="Hao Y."/>
            <person name="Huang J."/>
            <person name="Zhao X.-W."/>
            <person name="Ke S."/>
            <person name="Chen Y.-Y."/>
            <person name="Wu W.-L."/>
            <person name="Hsu J.-L."/>
            <person name="Lin Y.-F."/>
            <person name="Huang M.-D."/>
            <person name="Li C.-Y."/>
            <person name="Huang L."/>
            <person name="Wang Z.-W."/>
            <person name="Zhao X."/>
            <person name="Zhong W.-Y."/>
            <person name="Peng D.-H."/>
            <person name="Ahmad S."/>
            <person name="Lan S."/>
            <person name="Zhang J.-S."/>
            <person name="Tsai W.-C."/>
            <person name="Van De Peer Y."/>
            <person name="Liu Z.-J."/>
        </authorList>
    </citation>
    <scope>NUCLEOTIDE SEQUENCE</scope>
    <source>
        <strain evidence="7">CP</strain>
        <tissue evidence="7">Leaves</tissue>
    </source>
</reference>
<dbReference type="AlphaFoldDB" id="A0AAV9C7K0"/>
<evidence type="ECO:0000259" key="6">
    <source>
        <dbReference type="PROSITE" id="PS51471"/>
    </source>
</evidence>
<dbReference type="InterPro" id="IPR027443">
    <property type="entry name" value="IPNS-like_sf"/>
</dbReference>
<evidence type="ECO:0000256" key="5">
    <source>
        <dbReference type="RuleBase" id="RU003682"/>
    </source>
</evidence>
<keyword evidence="8" id="KW-1185">Reference proteome</keyword>
<dbReference type="InterPro" id="IPR005123">
    <property type="entry name" value="Oxoglu/Fe-dep_dioxygenase_dom"/>
</dbReference>
<dbReference type="Pfam" id="PF14226">
    <property type="entry name" value="DIOX_N"/>
    <property type="match status" value="1"/>
</dbReference>
<protein>
    <recommendedName>
        <fullName evidence="6">Fe2OG dioxygenase domain-containing protein</fullName>
    </recommendedName>
</protein>
<keyword evidence="2 5" id="KW-0479">Metal-binding</keyword>
<keyword evidence="3 5" id="KW-0560">Oxidoreductase</keyword>
<dbReference type="GO" id="GO:0046872">
    <property type="term" value="F:metal ion binding"/>
    <property type="evidence" value="ECO:0007669"/>
    <property type="project" value="UniProtKB-KW"/>
</dbReference>
<dbReference type="FunFam" id="2.60.120.330:FF:000005">
    <property type="entry name" value="1-aminocyclopropane-1-carboxylate oxidase homolog 1"/>
    <property type="match status" value="1"/>
</dbReference>
<dbReference type="InterPro" id="IPR026992">
    <property type="entry name" value="DIOX_N"/>
</dbReference>
<organism evidence="7 8">
    <name type="scientific">Acorus calamus</name>
    <name type="common">Sweet flag</name>
    <dbReference type="NCBI Taxonomy" id="4465"/>
    <lineage>
        <taxon>Eukaryota</taxon>
        <taxon>Viridiplantae</taxon>
        <taxon>Streptophyta</taxon>
        <taxon>Embryophyta</taxon>
        <taxon>Tracheophyta</taxon>
        <taxon>Spermatophyta</taxon>
        <taxon>Magnoliopsida</taxon>
        <taxon>Liliopsida</taxon>
        <taxon>Acoraceae</taxon>
        <taxon>Acorus</taxon>
    </lineage>
</organism>
<dbReference type="InterPro" id="IPR044861">
    <property type="entry name" value="IPNS-like_FE2OG_OXY"/>
</dbReference>
<gene>
    <name evidence="7" type="ORF">QJS10_CPB21g00374</name>
</gene>
<proteinExistence type="inferred from homology"/>
<evidence type="ECO:0000313" key="8">
    <source>
        <dbReference type="Proteomes" id="UP001180020"/>
    </source>
</evidence>